<comment type="caution">
    <text evidence="1">The sequence shown here is derived from an EMBL/GenBank/DDBJ whole genome shotgun (WGS) entry which is preliminary data.</text>
</comment>
<evidence type="ECO:0008006" key="3">
    <source>
        <dbReference type="Google" id="ProtNLM"/>
    </source>
</evidence>
<name>A0A942E9H3_9HYPH</name>
<accession>A0A942E9H3</accession>
<reference evidence="1" key="1">
    <citation type="submission" date="2021-04" db="EMBL/GenBank/DDBJ databases">
        <title>Devosia litorisediminis sp. nov., isolated from a sand dune.</title>
        <authorList>
            <person name="Park S."/>
            <person name="Yoon J.-H."/>
        </authorList>
    </citation>
    <scope>NUCLEOTIDE SEQUENCE</scope>
    <source>
        <strain evidence="1">BSSL-BM10</strain>
    </source>
</reference>
<dbReference type="Gene3D" id="3.40.50.300">
    <property type="entry name" value="P-loop containing nucleotide triphosphate hydrolases"/>
    <property type="match status" value="1"/>
</dbReference>
<dbReference type="SUPFAM" id="SSF52540">
    <property type="entry name" value="P-loop containing nucleoside triphosphate hydrolases"/>
    <property type="match status" value="1"/>
</dbReference>
<evidence type="ECO:0000313" key="1">
    <source>
        <dbReference type="EMBL" id="MBS3848022.1"/>
    </source>
</evidence>
<keyword evidence="2" id="KW-1185">Reference proteome</keyword>
<proteinExistence type="predicted"/>
<dbReference type="InterPro" id="IPR027417">
    <property type="entry name" value="P-loop_NTPase"/>
</dbReference>
<dbReference type="EMBL" id="JAGXTP010000001">
    <property type="protein sequence ID" value="MBS3848022.1"/>
    <property type="molecule type" value="Genomic_DNA"/>
</dbReference>
<dbReference type="Proteomes" id="UP000678281">
    <property type="component" value="Unassembled WGS sequence"/>
</dbReference>
<evidence type="ECO:0000313" key="2">
    <source>
        <dbReference type="Proteomes" id="UP000678281"/>
    </source>
</evidence>
<organism evidence="1 2">
    <name type="scientific">Devosia litorisediminis</name>
    <dbReference type="NCBI Taxonomy" id="2829817"/>
    <lineage>
        <taxon>Bacteria</taxon>
        <taxon>Pseudomonadati</taxon>
        <taxon>Pseudomonadota</taxon>
        <taxon>Alphaproteobacteria</taxon>
        <taxon>Hyphomicrobiales</taxon>
        <taxon>Devosiaceae</taxon>
        <taxon>Devosia</taxon>
    </lineage>
</organism>
<dbReference type="AlphaFoldDB" id="A0A942E9H3"/>
<dbReference type="RefSeq" id="WP_212657604.1">
    <property type="nucleotide sequence ID" value="NZ_JAGXTP010000001.1"/>
</dbReference>
<protein>
    <recommendedName>
        <fullName evidence="3">(d)CMP kinase</fullName>
    </recommendedName>
</protein>
<gene>
    <name evidence="1" type="ORF">KD146_04845</name>
</gene>
<sequence length="185" mass="20579">MSISNLNALVADIAAAQVPPPMTTRIIGIDGCGGAGKSTLAERLATPLDARIIHTDDFASWDNPLNWHDRLLAQVLIPLSRNIAGRYQRYDWHTRRLAEWYDLPVGGTVIVEGVSATRAVFRPMLSYTIFVETPQPTRLARGLERDGAQALELWRAWQKAEDDYLATERPADFANIVLDGTRTLP</sequence>